<dbReference type="PANTHER" id="PTHR43190">
    <property type="entry name" value="N-ACETYL-D-GLUCOSAMINE KINASE"/>
    <property type="match status" value="1"/>
</dbReference>
<name>A0A081NYM6_9BACL</name>
<evidence type="ECO:0000313" key="2">
    <source>
        <dbReference type="EMBL" id="KEQ23549.1"/>
    </source>
</evidence>
<comment type="caution">
    <text evidence="2">The sequence shown here is derived from an EMBL/GenBank/DDBJ whole genome shotgun (WGS) entry which is preliminary data.</text>
</comment>
<proteinExistence type="predicted"/>
<reference evidence="2 3" key="1">
    <citation type="submission" date="2014-06" db="EMBL/GenBank/DDBJ databases">
        <title>Draft genome sequence of Paenibacillus sp. MSt1.</title>
        <authorList>
            <person name="Aw Y.K."/>
            <person name="Ong K.S."/>
            <person name="Gan H.M."/>
            <person name="Lee S.M."/>
        </authorList>
    </citation>
    <scope>NUCLEOTIDE SEQUENCE [LARGE SCALE GENOMIC DNA]</scope>
    <source>
        <strain evidence="2 3">MSt1</strain>
    </source>
</reference>
<organism evidence="2 3">
    <name type="scientific">Paenibacillus tyrfis</name>
    <dbReference type="NCBI Taxonomy" id="1501230"/>
    <lineage>
        <taxon>Bacteria</taxon>
        <taxon>Bacillati</taxon>
        <taxon>Bacillota</taxon>
        <taxon>Bacilli</taxon>
        <taxon>Bacillales</taxon>
        <taxon>Paenibacillaceae</taxon>
        <taxon>Paenibacillus</taxon>
    </lineage>
</organism>
<evidence type="ECO:0000259" key="1">
    <source>
        <dbReference type="Pfam" id="PF01869"/>
    </source>
</evidence>
<evidence type="ECO:0000313" key="3">
    <source>
        <dbReference type="Proteomes" id="UP000028123"/>
    </source>
</evidence>
<dbReference type="EMBL" id="JNVM01000021">
    <property type="protein sequence ID" value="KEQ23549.1"/>
    <property type="molecule type" value="Genomic_DNA"/>
</dbReference>
<dbReference type="CDD" id="cd24007">
    <property type="entry name" value="ASKHA_NBD_eukNAGK-like"/>
    <property type="match status" value="1"/>
</dbReference>
<dbReference type="eggNOG" id="COG2971">
    <property type="taxonomic scope" value="Bacteria"/>
</dbReference>
<protein>
    <submittedName>
        <fullName evidence="2">ATPase</fullName>
    </submittedName>
</protein>
<gene>
    <name evidence="2" type="ORF">ET33_15595</name>
</gene>
<keyword evidence="3" id="KW-1185">Reference proteome</keyword>
<dbReference type="RefSeq" id="WP_036688075.1">
    <property type="nucleotide sequence ID" value="NZ_JNVM01000021.1"/>
</dbReference>
<dbReference type="OrthoDB" id="9772633at2"/>
<dbReference type="InterPro" id="IPR043129">
    <property type="entry name" value="ATPase_NBD"/>
</dbReference>
<sequence length="328" mass="34731">MKYYLGMDAGGSKTYAVITDETGRLVSAGKGGPGNHQIDRDTAARSIRQAVAQALGQAGLREQDIAAACFGLAGADREADFRILRPMIAELGLPVSDVVCDTVIALRAGTSNPYGVVAICGSGTNCIGVSPSGEMYQCGGFGYPYGDFGGGGDLAAEAFRAVIRAWEGREEETLLTALVTKELGHPSVEHMFHHFLDHALPVPLELTPLLFEAAAQGDRVAARILRVQGTELGLAAQAVIRRLGMQRETFDLVLAGSVLTRGNGQFVHPFIVDTVQPEAPGCRLQVLDVEPVVGAIWLAMEKDGTTISESVQEQVRRISDLKGVLTGG</sequence>
<dbReference type="AlphaFoldDB" id="A0A081NYM6"/>
<dbReference type="Gene3D" id="3.30.420.40">
    <property type="match status" value="2"/>
</dbReference>
<dbReference type="SUPFAM" id="SSF53067">
    <property type="entry name" value="Actin-like ATPase domain"/>
    <property type="match status" value="2"/>
</dbReference>
<dbReference type="Pfam" id="PF01869">
    <property type="entry name" value="BcrAD_BadFG"/>
    <property type="match status" value="1"/>
</dbReference>
<dbReference type="PANTHER" id="PTHR43190:SF3">
    <property type="entry name" value="N-ACETYL-D-GLUCOSAMINE KINASE"/>
    <property type="match status" value="1"/>
</dbReference>
<dbReference type="InterPro" id="IPR052519">
    <property type="entry name" value="Euk-type_GlcNAc_Kinase"/>
</dbReference>
<feature type="domain" description="ATPase BadF/BadG/BcrA/BcrD type" evidence="1">
    <location>
        <begin position="5"/>
        <end position="297"/>
    </location>
</feature>
<dbReference type="Proteomes" id="UP000028123">
    <property type="component" value="Unassembled WGS sequence"/>
</dbReference>
<dbReference type="InterPro" id="IPR002731">
    <property type="entry name" value="ATPase_BadF"/>
</dbReference>
<accession>A0A081NYM6</accession>